<dbReference type="InterPro" id="IPR015797">
    <property type="entry name" value="NUDIX_hydrolase-like_dom_sf"/>
</dbReference>
<proteinExistence type="predicted"/>
<dbReference type="AlphaFoldDB" id="A0AA87U6S0"/>
<evidence type="ECO:0000313" key="7">
    <source>
        <dbReference type="Proteomes" id="UP000026941"/>
    </source>
</evidence>
<comment type="cofactor">
    <cofactor evidence="1">
        <name>Mg(2+)</name>
        <dbReference type="ChEBI" id="CHEBI:18420"/>
    </cofactor>
</comment>
<gene>
    <name evidence="6" type="ORF">RRH01S_12_01010</name>
</gene>
<evidence type="ECO:0000313" key="6">
    <source>
        <dbReference type="EMBL" id="GAJ95544.1"/>
    </source>
</evidence>
<sequence>MRRGSTGRAQTIVHPEANQCAAICLRATDIVESVVEVLLITSRETGRWIIPKGWSINKKKPHQVAKQEAWEEAGVRGHVRKKPFGHYRYEKRVSQGEFIPCLVQVHLLAVSELEEDFPEKGQRQIRWFSPTDAARAVDEPELQRLFMNLQGSQLGGTSNVVRSDDALECF</sequence>
<dbReference type="CDD" id="cd04666">
    <property type="entry name" value="NUDIX_DIPP2_like_Nudt4"/>
    <property type="match status" value="1"/>
</dbReference>
<reference evidence="6 7" key="1">
    <citation type="submission" date="2014-05" db="EMBL/GenBank/DDBJ databases">
        <title>Whole genome shotgun sequence of Rhizobium rhizogenes NBRC 13257.</title>
        <authorList>
            <person name="Katano-Makiyama Y."/>
            <person name="Hosoyama A."/>
            <person name="Hashimoto M."/>
            <person name="Hosoyama Y."/>
            <person name="Noguchi M."/>
            <person name="Tsuchikane K."/>
            <person name="Kimura A."/>
            <person name="Ohji S."/>
            <person name="Ichikawa N."/>
            <person name="Yamazoe A."/>
            <person name="Fujita N."/>
        </authorList>
    </citation>
    <scope>NUCLEOTIDE SEQUENCE [LARGE SCALE GENOMIC DNA]</scope>
    <source>
        <strain evidence="6 7">NBRC 13257</strain>
    </source>
</reference>
<keyword evidence="2" id="KW-0479">Metal-binding</keyword>
<dbReference type="Gene3D" id="3.90.79.10">
    <property type="entry name" value="Nucleoside Triphosphate Pyrophosphohydrolase"/>
    <property type="match status" value="1"/>
</dbReference>
<evidence type="ECO:0000259" key="5">
    <source>
        <dbReference type="PROSITE" id="PS51462"/>
    </source>
</evidence>
<evidence type="ECO:0000256" key="2">
    <source>
        <dbReference type="ARBA" id="ARBA00022723"/>
    </source>
</evidence>
<dbReference type="GO" id="GO:0000298">
    <property type="term" value="F:endopolyphosphatase activity"/>
    <property type="evidence" value="ECO:0007669"/>
    <property type="project" value="TreeGrafter"/>
</dbReference>
<name>A0AA87U6S0_RHIRH</name>
<dbReference type="PROSITE" id="PS51462">
    <property type="entry name" value="NUDIX"/>
    <property type="match status" value="1"/>
</dbReference>
<dbReference type="GO" id="GO:0034432">
    <property type="term" value="F:bis(5'-adenosyl)-pentaphosphatase activity"/>
    <property type="evidence" value="ECO:0007669"/>
    <property type="project" value="TreeGrafter"/>
</dbReference>
<dbReference type="InterPro" id="IPR047198">
    <property type="entry name" value="DDP-like_NUDIX"/>
</dbReference>
<evidence type="ECO:0000256" key="3">
    <source>
        <dbReference type="ARBA" id="ARBA00022801"/>
    </source>
</evidence>
<keyword evidence="3" id="KW-0378">Hydrolase</keyword>
<dbReference type="GO" id="GO:0071543">
    <property type="term" value="P:diphosphoinositol polyphosphate metabolic process"/>
    <property type="evidence" value="ECO:0007669"/>
    <property type="project" value="TreeGrafter"/>
</dbReference>
<dbReference type="Pfam" id="PF00293">
    <property type="entry name" value="NUDIX"/>
    <property type="match status" value="1"/>
</dbReference>
<dbReference type="GO" id="GO:1901911">
    <property type="term" value="P:adenosine 5'-(hexahydrogen pentaphosphate) catabolic process"/>
    <property type="evidence" value="ECO:0007669"/>
    <property type="project" value="TreeGrafter"/>
</dbReference>
<dbReference type="GO" id="GO:0046872">
    <property type="term" value="F:metal ion binding"/>
    <property type="evidence" value="ECO:0007669"/>
    <property type="project" value="UniProtKB-KW"/>
</dbReference>
<dbReference type="SUPFAM" id="SSF55811">
    <property type="entry name" value="Nudix"/>
    <property type="match status" value="1"/>
</dbReference>
<feature type="domain" description="Nudix hydrolase" evidence="5">
    <location>
        <begin position="16"/>
        <end position="150"/>
    </location>
</feature>
<dbReference type="GO" id="GO:1901909">
    <property type="term" value="P:diadenosine hexaphosphate catabolic process"/>
    <property type="evidence" value="ECO:0007669"/>
    <property type="project" value="TreeGrafter"/>
</dbReference>
<evidence type="ECO:0000256" key="1">
    <source>
        <dbReference type="ARBA" id="ARBA00001946"/>
    </source>
</evidence>
<dbReference type="EMBL" id="BAYX01000012">
    <property type="protein sequence ID" value="GAJ95544.1"/>
    <property type="molecule type" value="Genomic_DNA"/>
</dbReference>
<dbReference type="Proteomes" id="UP000026941">
    <property type="component" value="Unassembled WGS sequence"/>
</dbReference>
<protein>
    <recommendedName>
        <fullName evidence="5">Nudix hydrolase domain-containing protein</fullName>
    </recommendedName>
</protein>
<organism evidence="6 7">
    <name type="scientific">Rhizobium rhizogenes NBRC 13257</name>
    <dbReference type="NCBI Taxonomy" id="1220581"/>
    <lineage>
        <taxon>Bacteria</taxon>
        <taxon>Pseudomonadati</taxon>
        <taxon>Pseudomonadota</taxon>
        <taxon>Alphaproteobacteria</taxon>
        <taxon>Hyphomicrobiales</taxon>
        <taxon>Rhizobiaceae</taxon>
        <taxon>Rhizobium/Agrobacterium group</taxon>
        <taxon>Rhizobium</taxon>
    </lineage>
</organism>
<dbReference type="InterPro" id="IPR000086">
    <property type="entry name" value="NUDIX_hydrolase_dom"/>
</dbReference>
<dbReference type="PANTHER" id="PTHR12629:SF0">
    <property type="entry name" value="DIPHOSPHOINOSITOL-POLYPHOSPHATE DIPHOSPHATASE"/>
    <property type="match status" value="1"/>
</dbReference>
<comment type="caution">
    <text evidence="6">The sequence shown here is derived from an EMBL/GenBank/DDBJ whole genome shotgun (WGS) entry which is preliminary data.</text>
</comment>
<dbReference type="PANTHER" id="PTHR12629">
    <property type="entry name" value="DIPHOSPHOINOSITOL POLYPHOSPHATE PHOSPHOHYDROLASE"/>
    <property type="match status" value="1"/>
</dbReference>
<dbReference type="GO" id="GO:1901907">
    <property type="term" value="P:diadenosine pentaphosphate catabolic process"/>
    <property type="evidence" value="ECO:0007669"/>
    <property type="project" value="TreeGrafter"/>
</dbReference>
<evidence type="ECO:0000256" key="4">
    <source>
        <dbReference type="ARBA" id="ARBA00022842"/>
    </source>
</evidence>
<accession>A0AA87U6S0</accession>
<dbReference type="GO" id="GO:0005737">
    <property type="term" value="C:cytoplasm"/>
    <property type="evidence" value="ECO:0007669"/>
    <property type="project" value="TreeGrafter"/>
</dbReference>
<keyword evidence="4" id="KW-0460">Magnesium</keyword>
<dbReference type="GO" id="GO:0008486">
    <property type="term" value="F:diphosphoinositol-polyphosphate diphosphatase activity"/>
    <property type="evidence" value="ECO:0007669"/>
    <property type="project" value="TreeGrafter"/>
</dbReference>
<dbReference type="GO" id="GO:0034431">
    <property type="term" value="F:bis(5'-adenosyl)-hexaphosphatase activity"/>
    <property type="evidence" value="ECO:0007669"/>
    <property type="project" value="TreeGrafter"/>
</dbReference>